<reference evidence="1" key="1">
    <citation type="submission" date="2020-05" db="UniProtKB">
        <authorList>
            <consortium name="EnsemblMetazoa"/>
        </authorList>
    </citation>
    <scope>IDENTIFICATION</scope>
    <source>
        <strain evidence="1">TTRI</strain>
    </source>
</reference>
<sequence>MPTLLCFNGSYPGSSVVGSVGSWMVRQAVVVGESWLWPLSSASHGFPCPYLFYRFIIVPYDSQPNANKATYSAETHNSRSVLERHSAHRSLHLRSITFCRVDYQWSLSSLQSDPDNLTLNRKNSEKALLNVYAAHTTAPFERPASTLLDDDSHSANSYSLPLPYT</sequence>
<proteinExistence type="predicted"/>
<accession>A0A1A9VIQ5</accession>
<dbReference type="VEuPathDB" id="VectorBase:GAUT038779"/>
<evidence type="ECO:0000313" key="1">
    <source>
        <dbReference type="EnsemblMetazoa" id="GAUT038779-PA"/>
    </source>
</evidence>
<protein>
    <submittedName>
        <fullName evidence="1">Uncharacterized protein</fullName>
    </submittedName>
</protein>
<keyword evidence="2" id="KW-1185">Reference proteome</keyword>
<name>A0A1A9VIQ5_GLOAU</name>
<evidence type="ECO:0000313" key="2">
    <source>
        <dbReference type="Proteomes" id="UP000078200"/>
    </source>
</evidence>
<dbReference type="Proteomes" id="UP000078200">
    <property type="component" value="Unassembled WGS sequence"/>
</dbReference>
<dbReference type="EnsemblMetazoa" id="GAUT038779-RA">
    <property type="protein sequence ID" value="GAUT038779-PA"/>
    <property type="gene ID" value="GAUT038779"/>
</dbReference>
<organism evidence="1 2">
    <name type="scientific">Glossina austeni</name>
    <name type="common">Savannah tsetse fly</name>
    <dbReference type="NCBI Taxonomy" id="7395"/>
    <lineage>
        <taxon>Eukaryota</taxon>
        <taxon>Metazoa</taxon>
        <taxon>Ecdysozoa</taxon>
        <taxon>Arthropoda</taxon>
        <taxon>Hexapoda</taxon>
        <taxon>Insecta</taxon>
        <taxon>Pterygota</taxon>
        <taxon>Neoptera</taxon>
        <taxon>Endopterygota</taxon>
        <taxon>Diptera</taxon>
        <taxon>Brachycera</taxon>
        <taxon>Muscomorpha</taxon>
        <taxon>Hippoboscoidea</taxon>
        <taxon>Glossinidae</taxon>
        <taxon>Glossina</taxon>
    </lineage>
</organism>
<dbReference type="AlphaFoldDB" id="A0A1A9VIQ5"/>